<comment type="caution">
    <text evidence="2">The sequence shown here is derived from an EMBL/GenBank/DDBJ whole genome shotgun (WGS) entry which is preliminary data.</text>
</comment>
<evidence type="ECO:0000256" key="1">
    <source>
        <dbReference type="SAM" id="Phobius"/>
    </source>
</evidence>
<accession>A0A133PSL8</accession>
<keyword evidence="1" id="KW-0472">Membrane</keyword>
<dbReference type="RefSeq" id="WP_060799364.1">
    <property type="nucleotide sequence ID" value="NZ_KQ957085.1"/>
</dbReference>
<dbReference type="AlphaFoldDB" id="A0A133PSL8"/>
<dbReference type="PATRIC" id="fig|54005.3.peg.60"/>
<evidence type="ECO:0000313" key="2">
    <source>
        <dbReference type="EMBL" id="KXA31810.1"/>
    </source>
</evidence>
<feature type="transmembrane region" description="Helical" evidence="1">
    <location>
        <begin position="39"/>
        <end position="56"/>
    </location>
</feature>
<organism evidence="2">
    <name type="scientific">Peptoniphilus harei</name>
    <dbReference type="NCBI Taxonomy" id="54005"/>
    <lineage>
        <taxon>Bacteria</taxon>
        <taxon>Bacillati</taxon>
        <taxon>Bacillota</taxon>
        <taxon>Tissierellia</taxon>
        <taxon>Tissierellales</taxon>
        <taxon>Peptoniphilaceae</taxon>
        <taxon>Peptoniphilus</taxon>
    </lineage>
</organism>
<keyword evidence="1" id="KW-1133">Transmembrane helix</keyword>
<protein>
    <submittedName>
        <fullName evidence="2">Uncharacterized protein</fullName>
    </submittedName>
</protein>
<feature type="transmembrane region" description="Helical" evidence="1">
    <location>
        <begin position="9"/>
        <end position="27"/>
    </location>
</feature>
<keyword evidence="1" id="KW-0812">Transmembrane</keyword>
<reference evidence="2 3" key="1">
    <citation type="submission" date="2016-01" db="EMBL/GenBank/DDBJ databases">
        <authorList>
            <person name="Oliw E.H."/>
        </authorList>
    </citation>
    <scope>NUCLEOTIDE SEQUENCE [LARGE SCALE GENOMIC DNA]</scope>
    <source>
        <strain evidence="2 3">CMW7756A</strain>
    </source>
</reference>
<dbReference type="EMBL" id="LRQE01000002">
    <property type="protein sequence ID" value="KXA31810.1"/>
    <property type="molecule type" value="Genomic_DNA"/>
</dbReference>
<proteinExistence type="predicted"/>
<dbReference type="Proteomes" id="UP000070174">
    <property type="component" value="Unassembled WGS sequence"/>
</dbReference>
<evidence type="ECO:0000313" key="3">
    <source>
        <dbReference type="Proteomes" id="UP000070174"/>
    </source>
</evidence>
<sequence length="60" mass="7002">MLKKRIKDLFILLLFTIIFDGFIYYKTGSLSPTTIKNNIFVIVVYLITGFIIDIISKKKE</sequence>
<gene>
    <name evidence="2" type="ORF">HMPREF3229_00060</name>
</gene>
<name>A0A133PSL8_9FIRM</name>